<keyword evidence="1" id="KW-0812">Transmembrane</keyword>
<dbReference type="AlphaFoldDB" id="A0A2T5UW14"/>
<keyword evidence="3" id="KW-1185">Reference proteome</keyword>
<keyword evidence="2" id="KW-0540">Nuclease</keyword>
<dbReference type="Proteomes" id="UP000244081">
    <property type="component" value="Unassembled WGS sequence"/>
</dbReference>
<organism evidence="2 3">
    <name type="scientific">Breoghania corrubedonensis</name>
    <dbReference type="NCBI Taxonomy" id="665038"/>
    <lineage>
        <taxon>Bacteria</taxon>
        <taxon>Pseudomonadati</taxon>
        <taxon>Pseudomonadota</taxon>
        <taxon>Alphaproteobacteria</taxon>
        <taxon>Hyphomicrobiales</taxon>
        <taxon>Stappiaceae</taxon>
        <taxon>Breoghania</taxon>
    </lineage>
</organism>
<gene>
    <name evidence="2" type="ORF">C8N35_11231</name>
</gene>
<keyword evidence="1" id="KW-0472">Membrane</keyword>
<keyword evidence="1" id="KW-1133">Transmembrane helix</keyword>
<proteinExistence type="predicted"/>
<dbReference type="RefSeq" id="WP_146177451.1">
    <property type="nucleotide sequence ID" value="NZ_QAYG01000012.1"/>
</dbReference>
<evidence type="ECO:0000256" key="1">
    <source>
        <dbReference type="SAM" id="Phobius"/>
    </source>
</evidence>
<keyword evidence="2" id="KW-0255">Endonuclease</keyword>
<comment type="caution">
    <text evidence="2">The sequence shown here is derived from an EMBL/GenBank/DDBJ whole genome shotgun (WGS) entry which is preliminary data.</text>
</comment>
<evidence type="ECO:0000313" key="3">
    <source>
        <dbReference type="Proteomes" id="UP000244081"/>
    </source>
</evidence>
<accession>A0A2T5UW14</accession>
<keyword evidence="2" id="KW-0378">Hydrolase</keyword>
<evidence type="ECO:0000313" key="2">
    <source>
        <dbReference type="EMBL" id="PTW55706.1"/>
    </source>
</evidence>
<name>A0A2T5UW14_9HYPH</name>
<dbReference type="GO" id="GO:0004519">
    <property type="term" value="F:endonuclease activity"/>
    <property type="evidence" value="ECO:0007669"/>
    <property type="project" value="UniProtKB-KW"/>
</dbReference>
<feature type="transmembrane region" description="Helical" evidence="1">
    <location>
        <begin position="37"/>
        <end position="57"/>
    </location>
</feature>
<dbReference type="EMBL" id="QAYG01000012">
    <property type="protein sequence ID" value="PTW55706.1"/>
    <property type="molecule type" value="Genomic_DNA"/>
</dbReference>
<protein>
    <submittedName>
        <fullName evidence="2">Endonuclease YncB(Thermonuclease family)</fullName>
    </submittedName>
</protein>
<sequence length="250" mass="26118">MPPLRFDFNPRRVRLLAHRAIGRAVSRARAGGVDRAIVVYALLVVTMGVFVGGSLLFHDKVSAFLGGEGETAPAAVRASASSPPVARSAGRRADVAGQGTGWGTASAFAPATPPFSRFVANVTLAAPVEADDGDTLRGAGGALALAFIRPRPRGDFCLDSFLNRGRCTQMARTALQRLVGPVGVDCGAIFYPMGKIRYQCFAGSVDVASRQLASGFVRRDLMAATVLPVRPLRAPPAPASHPAPGLRSTL</sequence>
<dbReference type="OrthoDB" id="8163959at2"/>
<reference evidence="2 3" key="1">
    <citation type="submission" date="2018-04" db="EMBL/GenBank/DDBJ databases">
        <title>Genomic Encyclopedia of Archaeal and Bacterial Type Strains, Phase II (KMG-II): from individual species to whole genera.</title>
        <authorList>
            <person name="Goeker M."/>
        </authorList>
    </citation>
    <scope>NUCLEOTIDE SEQUENCE [LARGE SCALE GENOMIC DNA]</scope>
    <source>
        <strain evidence="2 3">DSM 23382</strain>
    </source>
</reference>